<name>A0A9N8ZN11_9GLOM</name>
<feature type="region of interest" description="Disordered" evidence="3">
    <location>
        <begin position="305"/>
        <end position="361"/>
    </location>
</feature>
<dbReference type="Pfam" id="PF12796">
    <property type="entry name" value="Ank_2"/>
    <property type="match status" value="1"/>
</dbReference>
<dbReference type="PROSITE" id="PS50088">
    <property type="entry name" value="ANK_REPEAT"/>
    <property type="match status" value="1"/>
</dbReference>
<sequence length="1247" mass="137980">MPSPEEETQCSSPYSPHSEDYALSASYYYHDNPETMFLDPKLEVLDNDNPLFFLTPQRTPNHEVHTEHSQGLIDTVGQLQQSLAFAAATATLSHSMKNLQIQVLGVPQTGAKSRVETQIKLCLQLVTDKGEKVPLWSHLRLPEYMVAKEKLKTKNSRNGQDQSVNIAEKGVLNLEATVVCASETLKQVTTCLGCVQRERKRSQRKKEHKLKSNPQAQAQQEEASKSMDLDDEKSLALEQRKILLFNCSEIVDFSSGDTILPTRITCYCRHHNEKVGFCIIFVMKDCSGQVIARGVSPAIMITDDHKSSKTKQANGVGRRRSRAEHDRRGSNSKLADRMVERTVDRSKERSNTMPISISSLPSNITSNGSAASATNTFAQPRCFGVGTSGKQKRQIIKQEPQIGRIMQGNDEGGHELEEDGQIGLKVENERQIQTLGGYSTSPSTPLSPISPSSPRPASAPYHIPAKYDRNATLQSQGINNLYPLTLHQSISSPLTPTAFPLSPSPTQLSLNLQHHIPNNPGIMPQSVYGNTMFQNPNVGFGPVSRISRLIPSEGPIYGGIEVTVLGNNFYNGLTCVFGDTPAIPTQFWSSNTLVCLLPPSPAPGPVIVSFKEFPINLMDSQNSEVVVFTYNDDSDRALMELALQVVGMKMTGKLDDARNIAMRIIGDTSTNSSHSPSASPSGTTHSMNSTISAIVRNASMSNNLEEHIIKTIGLLDVETEFEDCISLQNSTKHTMLHLAAMLGFADLCNVLIEREINWETQDNYGFTALHYASWTGRTDIVRLLVAAGARDDIRNVYDQRALDLAASRGYEEIVNLLFEQQHDSGVSLSPSSSEEDASFVESDDSWPDFDSEIEIEESEGEDEQSGMSDSDVSNERDISERNSIEMAIHKADIMRETEKMAAFDSDMKGKDIPSVPITWVDPKTPTENSLSAENILGTDEIVDAEPVVDDKKSKQPLTDFANDLASASTIWLQKTFAHMHMPNISKPPQLNIPLPNIKMPNLQMPNLQNFSSPKFTSPKFSTMTFTSKMSIPRPSMPSIPSLHMFEMPAFPAVMAAFPAMIASSPFANFSREDRTNGPSSDPSIEQVTSVNNAWEHYFKFTRKQSDGSDGDKKEGGNMFGGNMFGGNMFGGNMFGGNMFGGNMFGGNVFGYTWPLWYNSEGQQHVPMYPHQPGEGTSNATPATIKRSKRLVGHVYGMPRVDEAALGRYREKIIRLKKDRMLFLFWVPMLFAMLALAWFQFPSIPFVR</sequence>
<feature type="repeat" description="ANK" evidence="2">
    <location>
        <begin position="764"/>
        <end position="796"/>
    </location>
</feature>
<dbReference type="SUPFAM" id="SSF81296">
    <property type="entry name" value="E set domains"/>
    <property type="match status" value="1"/>
</dbReference>
<comment type="caution">
    <text evidence="6">The sequence shown here is derived from an EMBL/GenBank/DDBJ whole genome shotgun (WGS) entry which is preliminary data.</text>
</comment>
<evidence type="ECO:0000259" key="5">
    <source>
        <dbReference type="SMART" id="SM00429"/>
    </source>
</evidence>
<proteinExistence type="predicted"/>
<dbReference type="Pfam" id="PF25603">
    <property type="entry name" value="SPT23_MGA2_DBD"/>
    <property type="match status" value="1"/>
</dbReference>
<protein>
    <submittedName>
        <fullName evidence="6">11714_t:CDS:1</fullName>
    </submittedName>
</protein>
<dbReference type="CDD" id="cd00102">
    <property type="entry name" value="IPT"/>
    <property type="match status" value="1"/>
</dbReference>
<dbReference type="InterPro" id="IPR036770">
    <property type="entry name" value="Ankyrin_rpt-contain_sf"/>
</dbReference>
<keyword evidence="1 2" id="KW-0040">ANK repeat</keyword>
<dbReference type="SMART" id="SM00429">
    <property type="entry name" value="IPT"/>
    <property type="match status" value="1"/>
</dbReference>
<accession>A0A9N8ZN11</accession>
<dbReference type="InterPro" id="IPR057962">
    <property type="entry name" value="SPT23_MGA2_DBD"/>
</dbReference>
<dbReference type="EMBL" id="CAJVPI010000213">
    <property type="protein sequence ID" value="CAG8501812.1"/>
    <property type="molecule type" value="Genomic_DNA"/>
</dbReference>
<reference evidence="6" key="1">
    <citation type="submission" date="2021-06" db="EMBL/GenBank/DDBJ databases">
        <authorList>
            <person name="Kallberg Y."/>
            <person name="Tangrot J."/>
            <person name="Rosling A."/>
        </authorList>
    </citation>
    <scope>NUCLEOTIDE SEQUENCE</scope>
    <source>
        <strain evidence="6">BR232B</strain>
    </source>
</reference>
<feature type="compositionally biased region" description="Basic and acidic residues" evidence="3">
    <location>
        <begin position="323"/>
        <end position="350"/>
    </location>
</feature>
<dbReference type="Proteomes" id="UP000789739">
    <property type="component" value="Unassembled WGS sequence"/>
</dbReference>
<organism evidence="6 7">
    <name type="scientific">Paraglomus brasilianum</name>
    <dbReference type="NCBI Taxonomy" id="144538"/>
    <lineage>
        <taxon>Eukaryota</taxon>
        <taxon>Fungi</taxon>
        <taxon>Fungi incertae sedis</taxon>
        <taxon>Mucoromycota</taxon>
        <taxon>Glomeromycotina</taxon>
        <taxon>Glomeromycetes</taxon>
        <taxon>Paraglomerales</taxon>
        <taxon>Paraglomeraceae</taxon>
        <taxon>Paraglomus</taxon>
    </lineage>
</organism>
<dbReference type="InterPro" id="IPR013783">
    <property type="entry name" value="Ig-like_fold"/>
</dbReference>
<feature type="compositionally biased region" description="Low complexity" evidence="3">
    <location>
        <begin position="668"/>
        <end position="686"/>
    </location>
</feature>
<feature type="region of interest" description="Disordered" evidence="3">
    <location>
        <begin position="824"/>
        <end position="884"/>
    </location>
</feature>
<feature type="compositionally biased region" description="Basic and acidic residues" evidence="3">
    <location>
        <begin position="873"/>
        <end position="884"/>
    </location>
</feature>
<dbReference type="SUPFAM" id="SSF48403">
    <property type="entry name" value="Ankyrin repeat"/>
    <property type="match status" value="1"/>
</dbReference>
<dbReference type="SMART" id="SM00248">
    <property type="entry name" value="ANK"/>
    <property type="match status" value="3"/>
</dbReference>
<dbReference type="PANTHER" id="PTHR23335">
    <property type="entry name" value="CALMODULIN-BINDING TRANSCRIPTION ACTIVATOR CAMTA"/>
    <property type="match status" value="1"/>
</dbReference>
<gene>
    <name evidence="6" type="ORF">PBRASI_LOCUS2647</name>
</gene>
<evidence type="ECO:0000256" key="1">
    <source>
        <dbReference type="ARBA" id="ARBA00023043"/>
    </source>
</evidence>
<dbReference type="Pfam" id="PF01833">
    <property type="entry name" value="TIG"/>
    <property type="match status" value="1"/>
</dbReference>
<feature type="region of interest" description="Disordered" evidence="3">
    <location>
        <begin position="435"/>
        <end position="462"/>
    </location>
</feature>
<dbReference type="PANTHER" id="PTHR23335:SF1">
    <property type="entry name" value="CALMODULIN-BINDING TRANSCRIPTION ACTIVATOR, ISOFORM F"/>
    <property type="match status" value="1"/>
</dbReference>
<dbReference type="PROSITE" id="PS50297">
    <property type="entry name" value="ANK_REP_REGION"/>
    <property type="match status" value="1"/>
</dbReference>
<evidence type="ECO:0000256" key="3">
    <source>
        <dbReference type="SAM" id="MobiDB-lite"/>
    </source>
</evidence>
<dbReference type="Gene3D" id="2.60.40.10">
    <property type="entry name" value="Immunoglobulins"/>
    <property type="match status" value="1"/>
</dbReference>
<dbReference type="GO" id="GO:0005634">
    <property type="term" value="C:nucleus"/>
    <property type="evidence" value="ECO:0007669"/>
    <property type="project" value="TreeGrafter"/>
</dbReference>
<dbReference type="GO" id="GO:0003690">
    <property type="term" value="F:double-stranded DNA binding"/>
    <property type="evidence" value="ECO:0007669"/>
    <property type="project" value="TreeGrafter"/>
</dbReference>
<dbReference type="InterPro" id="IPR002110">
    <property type="entry name" value="Ankyrin_rpt"/>
</dbReference>
<evidence type="ECO:0000313" key="6">
    <source>
        <dbReference type="EMBL" id="CAG8501812.1"/>
    </source>
</evidence>
<dbReference type="OrthoDB" id="71307at2759"/>
<keyword evidence="7" id="KW-1185">Reference proteome</keyword>
<feature type="region of interest" description="Disordered" evidence="3">
    <location>
        <begin position="667"/>
        <end position="686"/>
    </location>
</feature>
<dbReference type="InterPro" id="IPR002909">
    <property type="entry name" value="IPT_dom"/>
</dbReference>
<dbReference type="AlphaFoldDB" id="A0A9N8ZN11"/>
<feature type="region of interest" description="Disordered" evidence="3">
    <location>
        <begin position="203"/>
        <end position="230"/>
    </location>
</feature>
<feature type="transmembrane region" description="Helical" evidence="4">
    <location>
        <begin position="1221"/>
        <end position="1240"/>
    </location>
</feature>
<dbReference type="GO" id="GO:0003712">
    <property type="term" value="F:transcription coregulator activity"/>
    <property type="evidence" value="ECO:0007669"/>
    <property type="project" value="TreeGrafter"/>
</dbReference>
<dbReference type="GO" id="GO:0006357">
    <property type="term" value="P:regulation of transcription by RNA polymerase II"/>
    <property type="evidence" value="ECO:0007669"/>
    <property type="project" value="TreeGrafter"/>
</dbReference>
<feature type="compositionally biased region" description="Acidic residues" evidence="3">
    <location>
        <begin position="833"/>
        <end position="864"/>
    </location>
</feature>
<evidence type="ECO:0000256" key="4">
    <source>
        <dbReference type="SAM" id="Phobius"/>
    </source>
</evidence>
<feature type="compositionally biased region" description="Low complexity" evidence="3">
    <location>
        <begin position="439"/>
        <end position="460"/>
    </location>
</feature>
<feature type="compositionally biased region" description="Polar residues" evidence="3">
    <location>
        <begin position="351"/>
        <end position="361"/>
    </location>
</feature>
<dbReference type="InterPro" id="IPR014756">
    <property type="entry name" value="Ig_E-set"/>
</dbReference>
<dbReference type="Gene3D" id="1.25.40.20">
    <property type="entry name" value="Ankyrin repeat-containing domain"/>
    <property type="match status" value="2"/>
</dbReference>
<evidence type="ECO:0000313" key="7">
    <source>
        <dbReference type="Proteomes" id="UP000789739"/>
    </source>
</evidence>
<keyword evidence="4" id="KW-1133">Transmembrane helix</keyword>
<evidence type="ECO:0000256" key="2">
    <source>
        <dbReference type="PROSITE-ProRule" id="PRU00023"/>
    </source>
</evidence>
<keyword evidence="4" id="KW-0812">Transmembrane</keyword>
<feature type="domain" description="IPT/TIG" evidence="5">
    <location>
        <begin position="543"/>
        <end position="631"/>
    </location>
</feature>
<keyword evidence="4" id="KW-0472">Membrane</keyword>